<gene>
    <name evidence="2" type="ORF">GCM10009627_32590</name>
</gene>
<evidence type="ECO:0000313" key="3">
    <source>
        <dbReference type="Proteomes" id="UP001501742"/>
    </source>
</evidence>
<proteinExistence type="predicted"/>
<comment type="caution">
    <text evidence="2">The sequence shown here is derived from an EMBL/GenBank/DDBJ whole genome shotgun (WGS) entry which is preliminary data.</text>
</comment>
<evidence type="ECO:0000256" key="1">
    <source>
        <dbReference type="SAM" id="MobiDB-lite"/>
    </source>
</evidence>
<dbReference type="EMBL" id="BAAAJX010000019">
    <property type="protein sequence ID" value="GAA1494913.1"/>
    <property type="molecule type" value="Genomic_DNA"/>
</dbReference>
<dbReference type="Proteomes" id="UP001501742">
    <property type="component" value="Unassembled WGS sequence"/>
</dbReference>
<protein>
    <submittedName>
        <fullName evidence="2">Uncharacterized protein</fullName>
    </submittedName>
</protein>
<feature type="region of interest" description="Disordered" evidence="1">
    <location>
        <begin position="1"/>
        <end position="69"/>
    </location>
</feature>
<name>A0ABP4KBI9_9MICO</name>
<evidence type="ECO:0000313" key="2">
    <source>
        <dbReference type="EMBL" id="GAA1494913.1"/>
    </source>
</evidence>
<keyword evidence="3" id="KW-1185">Reference proteome</keyword>
<sequence length="69" mass="7303">MSLCGSDGSDRRHVQGARLDGRTLTKSWLPGSFGNRGGTLRSGPGRAGPGRGDPDTEWATAPRDRPQDP</sequence>
<accession>A0ABP4KBI9</accession>
<feature type="compositionally biased region" description="Basic and acidic residues" evidence="1">
    <location>
        <begin position="8"/>
        <end position="23"/>
    </location>
</feature>
<organism evidence="2 3">
    <name type="scientific">Curtobacterium herbarum</name>
    <dbReference type="NCBI Taxonomy" id="150122"/>
    <lineage>
        <taxon>Bacteria</taxon>
        <taxon>Bacillati</taxon>
        <taxon>Actinomycetota</taxon>
        <taxon>Actinomycetes</taxon>
        <taxon>Micrococcales</taxon>
        <taxon>Microbacteriaceae</taxon>
        <taxon>Curtobacterium</taxon>
    </lineage>
</organism>
<reference evidence="3" key="1">
    <citation type="journal article" date="2019" name="Int. J. Syst. Evol. Microbiol.">
        <title>The Global Catalogue of Microorganisms (GCM) 10K type strain sequencing project: providing services to taxonomists for standard genome sequencing and annotation.</title>
        <authorList>
            <consortium name="The Broad Institute Genomics Platform"/>
            <consortium name="The Broad Institute Genome Sequencing Center for Infectious Disease"/>
            <person name="Wu L."/>
            <person name="Ma J."/>
        </authorList>
    </citation>
    <scope>NUCLEOTIDE SEQUENCE [LARGE SCALE GENOMIC DNA]</scope>
    <source>
        <strain evidence="3">JCM 12140</strain>
    </source>
</reference>